<evidence type="ECO:0000256" key="5">
    <source>
        <dbReference type="PROSITE-ProRule" id="PRU00169"/>
    </source>
</evidence>
<feature type="domain" description="Response regulatory" evidence="8">
    <location>
        <begin position="511"/>
        <end position="632"/>
    </location>
</feature>
<feature type="modified residue" description="Phosphohistidine" evidence="4">
    <location>
        <position position="727"/>
    </location>
</feature>
<dbReference type="Gene3D" id="3.40.50.2300">
    <property type="match status" value="1"/>
</dbReference>
<feature type="domain" description="HPt" evidence="9">
    <location>
        <begin position="688"/>
        <end position="784"/>
    </location>
</feature>
<keyword evidence="6" id="KW-1133">Transmembrane helix</keyword>
<dbReference type="Gene3D" id="1.20.120.160">
    <property type="entry name" value="HPT domain"/>
    <property type="match status" value="1"/>
</dbReference>
<dbReference type="PANTHER" id="PTHR45339">
    <property type="entry name" value="HYBRID SIGNAL TRANSDUCTION HISTIDINE KINASE J"/>
    <property type="match status" value="1"/>
</dbReference>
<dbReference type="GO" id="GO:0005524">
    <property type="term" value="F:ATP binding"/>
    <property type="evidence" value="ECO:0007669"/>
    <property type="project" value="UniProtKB-KW"/>
</dbReference>
<keyword evidence="6" id="KW-0472">Membrane</keyword>
<evidence type="ECO:0000256" key="2">
    <source>
        <dbReference type="ARBA" id="ARBA00012438"/>
    </source>
</evidence>
<dbReference type="GO" id="GO:0000155">
    <property type="term" value="F:phosphorelay sensor kinase activity"/>
    <property type="evidence" value="ECO:0007669"/>
    <property type="project" value="InterPro"/>
</dbReference>
<dbReference type="PANTHER" id="PTHR45339:SF3">
    <property type="entry name" value="HISTIDINE KINASE"/>
    <property type="match status" value="1"/>
</dbReference>
<dbReference type="InterPro" id="IPR036890">
    <property type="entry name" value="HATPase_C_sf"/>
</dbReference>
<dbReference type="SUPFAM" id="SSF47226">
    <property type="entry name" value="Histidine-containing phosphotransfer domain, HPT domain"/>
    <property type="match status" value="1"/>
</dbReference>
<dbReference type="PROSITE" id="PS50894">
    <property type="entry name" value="HPT"/>
    <property type="match status" value="1"/>
</dbReference>
<dbReference type="Pfam" id="PF01627">
    <property type="entry name" value="Hpt"/>
    <property type="match status" value="1"/>
</dbReference>
<evidence type="ECO:0000259" key="8">
    <source>
        <dbReference type="PROSITE" id="PS50110"/>
    </source>
</evidence>
<dbReference type="SUPFAM" id="SSF55874">
    <property type="entry name" value="ATPase domain of HSP90 chaperone/DNA topoisomerase II/histidine kinase"/>
    <property type="match status" value="1"/>
</dbReference>
<dbReference type="InterPro" id="IPR011006">
    <property type="entry name" value="CheY-like_superfamily"/>
</dbReference>
<dbReference type="SMART" id="SM00387">
    <property type="entry name" value="HATPase_c"/>
    <property type="match status" value="1"/>
</dbReference>
<dbReference type="PROSITE" id="PS50110">
    <property type="entry name" value="RESPONSE_REGULATORY"/>
    <property type="match status" value="1"/>
</dbReference>
<dbReference type="CDD" id="cd00082">
    <property type="entry name" value="HisKA"/>
    <property type="match status" value="1"/>
</dbReference>
<dbReference type="Gene3D" id="3.30.565.10">
    <property type="entry name" value="Histidine kinase-like ATPase, C-terminal domain"/>
    <property type="match status" value="1"/>
</dbReference>
<dbReference type="InterPro" id="IPR036641">
    <property type="entry name" value="HPT_dom_sf"/>
</dbReference>
<feature type="domain" description="Histidine kinase" evidence="7">
    <location>
        <begin position="256"/>
        <end position="476"/>
    </location>
</feature>
<dbReference type="InterPro" id="IPR005467">
    <property type="entry name" value="His_kinase_dom"/>
</dbReference>
<dbReference type="FunFam" id="3.30.565.10:FF:000010">
    <property type="entry name" value="Sensor histidine kinase RcsC"/>
    <property type="match status" value="1"/>
</dbReference>
<evidence type="ECO:0000259" key="9">
    <source>
        <dbReference type="PROSITE" id="PS50894"/>
    </source>
</evidence>
<comment type="catalytic activity">
    <reaction evidence="1">
        <text>ATP + protein L-histidine = ADP + protein N-phospho-L-histidine.</text>
        <dbReference type="EC" id="2.7.13.3"/>
    </reaction>
</comment>
<dbReference type="InterPro" id="IPR001789">
    <property type="entry name" value="Sig_transdc_resp-reg_receiver"/>
</dbReference>
<proteinExistence type="predicted"/>
<protein>
    <recommendedName>
        <fullName evidence="2">histidine kinase</fullName>
        <ecNumber evidence="2">2.7.13.3</ecNumber>
    </recommendedName>
</protein>
<dbReference type="SUPFAM" id="SSF47384">
    <property type="entry name" value="Homodimeric domain of signal transducing histidine kinase"/>
    <property type="match status" value="1"/>
</dbReference>
<dbReference type="PROSITE" id="PS50109">
    <property type="entry name" value="HIS_KIN"/>
    <property type="match status" value="1"/>
</dbReference>
<organism evidence="10">
    <name type="scientific">uncultured Desulfovibrio sp</name>
    <dbReference type="NCBI Taxonomy" id="167968"/>
    <lineage>
        <taxon>Bacteria</taxon>
        <taxon>Pseudomonadati</taxon>
        <taxon>Thermodesulfobacteriota</taxon>
        <taxon>Desulfovibrionia</taxon>
        <taxon>Desulfovibrionales</taxon>
        <taxon>Desulfovibrionaceae</taxon>
        <taxon>Desulfovibrio</taxon>
        <taxon>environmental samples</taxon>
    </lineage>
</organism>
<dbReference type="SMART" id="SM00388">
    <property type="entry name" value="HisKA"/>
    <property type="match status" value="1"/>
</dbReference>
<dbReference type="SMART" id="SM00448">
    <property type="entry name" value="REC"/>
    <property type="match status" value="1"/>
</dbReference>
<gene>
    <name evidence="10" type="ORF">KM92DES2_11736</name>
</gene>
<dbReference type="InterPro" id="IPR003661">
    <property type="entry name" value="HisK_dim/P_dom"/>
</dbReference>
<dbReference type="CDD" id="cd16922">
    <property type="entry name" value="HATPase_EvgS-ArcB-TorS-like"/>
    <property type="match status" value="1"/>
</dbReference>
<dbReference type="InterPro" id="IPR004358">
    <property type="entry name" value="Sig_transdc_His_kin-like_C"/>
</dbReference>
<keyword evidence="6" id="KW-0812">Transmembrane</keyword>
<feature type="transmembrane region" description="Helical" evidence="6">
    <location>
        <begin position="216"/>
        <end position="236"/>
    </location>
</feature>
<dbReference type="GO" id="GO:0005886">
    <property type="term" value="C:plasma membrane"/>
    <property type="evidence" value="ECO:0007669"/>
    <property type="project" value="UniProtKB-SubCell"/>
</dbReference>
<dbReference type="EMBL" id="FLUP01000001">
    <property type="protein sequence ID" value="SBW02998.1"/>
    <property type="molecule type" value="Genomic_DNA"/>
</dbReference>
<keyword evidence="3 5" id="KW-0597">Phosphoprotein</keyword>
<reference evidence="10" key="1">
    <citation type="submission" date="2016-04" db="EMBL/GenBank/DDBJ databases">
        <authorList>
            <person name="Evans L.H."/>
            <person name="Alamgir A."/>
            <person name="Owens N."/>
            <person name="Weber N.D."/>
            <person name="Virtaneva K."/>
            <person name="Barbian K."/>
            <person name="Babar A."/>
            <person name="Rosenke K."/>
        </authorList>
    </citation>
    <scope>NUCLEOTIDE SEQUENCE</scope>
    <source>
        <strain evidence="10">92-2</strain>
    </source>
</reference>
<dbReference type="CDD" id="cd00156">
    <property type="entry name" value="REC"/>
    <property type="match status" value="1"/>
</dbReference>
<feature type="modified residue" description="4-aspartylphosphate" evidence="5">
    <location>
        <position position="563"/>
    </location>
</feature>
<name>A0A212JUG5_9BACT</name>
<evidence type="ECO:0000256" key="1">
    <source>
        <dbReference type="ARBA" id="ARBA00000085"/>
    </source>
</evidence>
<dbReference type="Pfam" id="PF00512">
    <property type="entry name" value="HisKA"/>
    <property type="match status" value="1"/>
</dbReference>
<dbReference type="Gene3D" id="1.10.287.130">
    <property type="match status" value="1"/>
</dbReference>
<dbReference type="EC" id="2.7.13.3" evidence="2"/>
<dbReference type="InterPro" id="IPR036097">
    <property type="entry name" value="HisK_dim/P_sf"/>
</dbReference>
<evidence type="ECO:0000256" key="4">
    <source>
        <dbReference type="PROSITE-ProRule" id="PRU00110"/>
    </source>
</evidence>
<dbReference type="Pfam" id="PF02518">
    <property type="entry name" value="HATPase_c"/>
    <property type="match status" value="1"/>
</dbReference>
<dbReference type="PRINTS" id="PR00344">
    <property type="entry name" value="BCTRLSENSOR"/>
</dbReference>
<dbReference type="InterPro" id="IPR021796">
    <property type="entry name" value="Tll0287-like_dom"/>
</dbReference>
<dbReference type="RefSeq" id="WP_227118801.1">
    <property type="nucleotide sequence ID" value="NZ_LT598928.1"/>
</dbReference>
<dbReference type="AlphaFoldDB" id="A0A212JUG5"/>
<sequence>MLRESFVKSKKMPWLVLVASLAWLGFTGFLYSQAVQVNAEHSLELEHTRLSTMAQQLMDARNWNAAHGGVYVEKSDYGQPNPWLPESERTVTTQDGRTLVLVNPAYMSRQLAERSSREGVTISVISSAPLRPENMADVWEKSALARCAEETPEVFSAPQPGNGQSLRLLSVLMAQQSCLRCHTNKKVGEVLGGISVSQDASSFHKGLERQRYNMRLLYGLLAVTGVLAIGGLTFNLTHRRWLAEEASRMKSSFMGHLSHDMRTPLTAIVGMSELAQRTDLPEEERKKALGYLAQAAEALREMVGDITNHAALEQGTPTLEAAPFDLRECLASCVSLYRPIADSKGISLTLGIDENLPQCAVGDSFRLRQALGNIVSNAVKFTEAGSVGVYATALESTSEHLKLAISVTDTGPGMSQEDQAIVFESFQRGRDTARTPGTGLGLNIARTLARLMGGDVELVSRPGQGACFTLYVLLSRCLQPVQASRRENAGTSDAAKSEQPCCAKQLLAHKKVLVAEDTASIAYAMQQMLRGMGAEPVVAETGEKALELLQDPHLGHWDLLVLDSRLPGIDGLDVLRALRNGDTLSPAKTLAVVYTATTSDSFLRKCEELGADGVFLKPLSFQQLRHELEKLVTAKSADCSGRPKTFTQEKSAMANMPETAVTEHQSAEIQCKTDIWNRNAALEALDGDEDVLISLANVLEHELHERLQTLDAAIARGDFEQLRRTAHACKNSAGIMKLDHLRAVATATEDAQSATISEEAQKLRTAMQEAAQVLAAGVEQGKTA</sequence>
<evidence type="ECO:0000259" key="7">
    <source>
        <dbReference type="PROSITE" id="PS50109"/>
    </source>
</evidence>
<evidence type="ECO:0000256" key="6">
    <source>
        <dbReference type="SAM" id="Phobius"/>
    </source>
</evidence>
<dbReference type="InterPro" id="IPR008207">
    <property type="entry name" value="Sig_transdc_His_kin_Hpt_dom"/>
</dbReference>
<dbReference type="InterPro" id="IPR003594">
    <property type="entry name" value="HATPase_dom"/>
</dbReference>
<accession>A0A212JUG5</accession>
<dbReference type="Pfam" id="PF00072">
    <property type="entry name" value="Response_reg"/>
    <property type="match status" value="1"/>
</dbReference>
<dbReference type="SUPFAM" id="SSF52172">
    <property type="entry name" value="CheY-like"/>
    <property type="match status" value="1"/>
</dbReference>
<evidence type="ECO:0000313" key="10">
    <source>
        <dbReference type="EMBL" id="SBW02998.1"/>
    </source>
</evidence>
<evidence type="ECO:0000256" key="3">
    <source>
        <dbReference type="ARBA" id="ARBA00022553"/>
    </source>
</evidence>
<dbReference type="Pfam" id="PF11845">
    <property type="entry name" value="Tll0287-like"/>
    <property type="match status" value="1"/>
</dbReference>